<dbReference type="InterPro" id="IPR046540">
    <property type="entry name" value="DMFA2_C"/>
</dbReference>
<feature type="domain" description="N,N-dimethylformamidase beta subunit-like C-terminal" evidence="2">
    <location>
        <begin position="289"/>
        <end position="717"/>
    </location>
</feature>
<evidence type="ECO:0000259" key="2">
    <source>
        <dbReference type="Pfam" id="PF20254"/>
    </source>
</evidence>
<evidence type="ECO:0000313" key="3">
    <source>
        <dbReference type="EMBL" id="KKP07036.1"/>
    </source>
</evidence>
<dbReference type="PANTHER" id="PTHR40628">
    <property type="entry name" value="CHROMO DOMAIN-CONTAINING PROTEIN"/>
    <property type="match status" value="1"/>
</dbReference>
<dbReference type="EMBL" id="JOKZ01000014">
    <property type="protein sequence ID" value="KKP07036.1"/>
    <property type="molecule type" value="Genomic_DNA"/>
</dbReference>
<proteinExistence type="predicted"/>
<evidence type="ECO:0000256" key="1">
    <source>
        <dbReference type="SAM" id="MobiDB-lite"/>
    </source>
</evidence>
<feature type="region of interest" description="Disordered" evidence="1">
    <location>
        <begin position="880"/>
        <end position="909"/>
    </location>
</feature>
<dbReference type="AlphaFoldDB" id="A0A0F9XQY9"/>
<dbReference type="Proteomes" id="UP000034112">
    <property type="component" value="Unassembled WGS sequence"/>
</dbReference>
<dbReference type="OrthoDB" id="4232400at2759"/>
<dbReference type="Pfam" id="PF20254">
    <property type="entry name" value="DMFA2_C"/>
    <property type="match status" value="1"/>
</dbReference>
<reference evidence="4" key="1">
    <citation type="journal article" date="2015" name="Genome Announc.">
        <title>Draft whole-genome sequence of the biocontrol agent Trichoderma harzianum T6776.</title>
        <authorList>
            <person name="Baroncelli R."/>
            <person name="Piaggeschi G."/>
            <person name="Fiorini L."/>
            <person name="Bertolini E."/>
            <person name="Zapparata A."/>
            <person name="Pe M.E."/>
            <person name="Sarrocco S."/>
            <person name="Vannacci G."/>
        </authorList>
    </citation>
    <scope>NUCLEOTIDE SEQUENCE [LARGE SCALE GENOMIC DNA]</scope>
    <source>
        <strain evidence="4">T6776</strain>
    </source>
</reference>
<feature type="compositionally biased region" description="Acidic residues" evidence="1">
    <location>
        <begin position="883"/>
        <end position="893"/>
    </location>
</feature>
<feature type="region of interest" description="Disordered" evidence="1">
    <location>
        <begin position="813"/>
        <end position="838"/>
    </location>
</feature>
<dbReference type="PANTHER" id="PTHR40628:SF1">
    <property type="entry name" value="CHROMO DOMAIN-CONTAINING PROTEIN"/>
    <property type="match status" value="1"/>
</dbReference>
<protein>
    <recommendedName>
        <fullName evidence="2">N,N-dimethylformamidase beta subunit-like C-terminal domain-containing protein</fullName>
    </recommendedName>
</protein>
<sequence length="966" mass="107738">MMTTAEIEKGENSAEIIGYAEPWIVAPGDSVAIKVSSTEPEYRYRTVRLIQGINLKHSPKKIEEEVKEIPRGKRQGRFQAAQQGSYGYIPNWAPQIATIGLQVSFYVQPWLLDCPHAQTLVSTLDPDAHTGFSIALNSQGSIDINVGTGHRVQVLGTGIKLQQKTWSKVKVIFNGSSVKLNLTPKSFRVEPVHPASAFESELDGEALVHGLGLLHIAATQQRVADNTQSGQRLHVTDFFNGRIDSLTLKTCDKQPLILAKYDFSLEMSSDRILDISGRGYHGVLVNAPTRAVKGHNWDGSECDWTRAQFGYGAIHFHDDDLDDANWETDFVITIPPNARSGAYAVEVETSNGQDTDSITFFVRPTRWTSDNSNKVCLVFSTFTYLAYANERLYDTTRQNTADLGPGFDINKALKSPEFYKMRRRVDLGLSCYDRHNDGSGVCYSSSKRPILNVRPGYIMWAFSRPREFSADLMMLGFLEQEGIPYETLTDHDLHARGAGALQGFSTVITGCHPEYPSLQSFRSYDAFAKGGGNLMYMGGNGFYWVSGHDVNRPHRLEVRRGDTGVRPYSLPGGEHINSLDGQRGGLWRSRGMSCNTLFGVGFCAQGTGPGVPYRRTEASRDPKLSWMFTRVEGDLIGEFGFGGGASGDEIDRFDVGNGSPEGALILATSTGHSDDFGIAIEDLSYPALNTLGTQTNLIRSDVVYYVGSGGGGVFSVAHHLLRLTNVLYTPSSDFNILGQPLFELAPQLTLRSTPKSRGTLDGEDGNPIAFFSPNAPLYCLRLSGPPIGLRLAPTKFEPGQLYFVGTSWPDSERARWNRRGQPDEAETKTKPRPGEQPYTAEEKAWLKKHYQGEFKFLMSYGLSIYDEEDREEGRAIMRAMISPDEDDDEEEEDKEKQKDEEKEEEDAEGKFAHLADHHFDNKERAWVKKHYQNCAAFMTLNGLRWWNDDHRVDAKRLIKSFMSDDE</sequence>
<organism evidence="3 4">
    <name type="scientific">Trichoderma harzianum</name>
    <name type="common">Hypocrea lixii</name>
    <dbReference type="NCBI Taxonomy" id="5544"/>
    <lineage>
        <taxon>Eukaryota</taxon>
        <taxon>Fungi</taxon>
        <taxon>Dikarya</taxon>
        <taxon>Ascomycota</taxon>
        <taxon>Pezizomycotina</taxon>
        <taxon>Sordariomycetes</taxon>
        <taxon>Hypocreomycetidae</taxon>
        <taxon>Hypocreales</taxon>
        <taxon>Hypocreaceae</taxon>
        <taxon>Trichoderma</taxon>
    </lineage>
</organism>
<name>A0A0F9XQY9_TRIHA</name>
<accession>A0A0F9XQY9</accession>
<comment type="caution">
    <text evidence="3">The sequence shown here is derived from an EMBL/GenBank/DDBJ whole genome shotgun (WGS) entry which is preliminary data.</text>
</comment>
<feature type="compositionally biased region" description="Basic and acidic residues" evidence="1">
    <location>
        <begin position="813"/>
        <end position="833"/>
    </location>
</feature>
<gene>
    <name evidence="3" type="ORF">THAR02_00915</name>
</gene>
<evidence type="ECO:0000313" key="4">
    <source>
        <dbReference type="Proteomes" id="UP000034112"/>
    </source>
</evidence>